<name>A0ABP6NQH3_9ACTN</name>
<dbReference type="Pfam" id="PF01841">
    <property type="entry name" value="Transglut_core"/>
    <property type="match status" value="1"/>
</dbReference>
<gene>
    <name evidence="2" type="ORF">GCM10010521_49230</name>
</gene>
<dbReference type="Proteomes" id="UP001500893">
    <property type="component" value="Unassembled WGS sequence"/>
</dbReference>
<reference evidence="3" key="1">
    <citation type="journal article" date="2019" name="Int. J. Syst. Evol. Microbiol.">
        <title>The Global Catalogue of Microorganisms (GCM) 10K type strain sequencing project: providing services to taxonomists for standard genome sequencing and annotation.</title>
        <authorList>
            <consortium name="The Broad Institute Genomics Platform"/>
            <consortium name="The Broad Institute Genome Sequencing Center for Infectious Disease"/>
            <person name="Wu L."/>
            <person name="Ma J."/>
        </authorList>
    </citation>
    <scope>NUCLEOTIDE SEQUENCE [LARGE SCALE GENOMIC DNA]</scope>
    <source>
        <strain evidence="3">JCM 11574</strain>
    </source>
</reference>
<evidence type="ECO:0000313" key="2">
    <source>
        <dbReference type="EMBL" id="GAA3155503.1"/>
    </source>
</evidence>
<dbReference type="EMBL" id="BAAAVM010000084">
    <property type="protein sequence ID" value="GAA3155503.1"/>
    <property type="molecule type" value="Genomic_DNA"/>
</dbReference>
<proteinExistence type="predicted"/>
<dbReference type="Gene3D" id="3.10.620.30">
    <property type="match status" value="1"/>
</dbReference>
<dbReference type="RefSeq" id="WP_345055734.1">
    <property type="nucleotide sequence ID" value="NZ_BAAAVM010000084.1"/>
</dbReference>
<dbReference type="InterPro" id="IPR038765">
    <property type="entry name" value="Papain-like_cys_pep_sf"/>
</dbReference>
<sequence length="255" mass="28604">MDALSPFLRETWYCDTSDPRVRRLAAELRGRDDRATAVAAFRHVRDGIRYRVGNWQQTASQTLVMGDGTCTNSANLLVALLRAQGIPAGYGVMRVRGREYFGPLAPARLARLAGEVSRHVYACVLLDGTWVRCDPSDDLALSLGTVHLNPQSRPVDWDGERDAMLHLHPDHVLEDEAPVADIAGLMAKRMRRTIGVPVRIANLYMDFLRRHGAGMRSSEEAQEHFLPWLRERHPGLHLVYRSLPERAPQTEPALG</sequence>
<dbReference type="PANTHER" id="PTHR33490">
    <property type="entry name" value="BLR5614 PROTEIN-RELATED"/>
    <property type="match status" value="1"/>
</dbReference>
<accession>A0ABP6NQH3</accession>
<evidence type="ECO:0000259" key="1">
    <source>
        <dbReference type="Pfam" id="PF01841"/>
    </source>
</evidence>
<comment type="caution">
    <text evidence="2">The sequence shown here is derived from an EMBL/GenBank/DDBJ whole genome shotgun (WGS) entry which is preliminary data.</text>
</comment>
<dbReference type="SUPFAM" id="SSF54001">
    <property type="entry name" value="Cysteine proteinases"/>
    <property type="match status" value="1"/>
</dbReference>
<keyword evidence="3" id="KW-1185">Reference proteome</keyword>
<protein>
    <recommendedName>
        <fullName evidence="1">Transglutaminase-like domain-containing protein</fullName>
    </recommendedName>
</protein>
<dbReference type="InterPro" id="IPR002931">
    <property type="entry name" value="Transglutaminase-like"/>
</dbReference>
<organism evidence="2 3">
    <name type="scientific">Streptomyces rameus</name>
    <dbReference type="NCBI Taxonomy" id="68261"/>
    <lineage>
        <taxon>Bacteria</taxon>
        <taxon>Bacillati</taxon>
        <taxon>Actinomycetota</taxon>
        <taxon>Actinomycetes</taxon>
        <taxon>Kitasatosporales</taxon>
        <taxon>Streptomycetaceae</taxon>
        <taxon>Streptomyces</taxon>
    </lineage>
</organism>
<evidence type="ECO:0000313" key="3">
    <source>
        <dbReference type="Proteomes" id="UP001500893"/>
    </source>
</evidence>
<feature type="domain" description="Transglutaminase-like" evidence="1">
    <location>
        <begin position="24"/>
        <end position="135"/>
    </location>
</feature>